<feature type="compositionally biased region" description="Low complexity" evidence="1">
    <location>
        <begin position="13"/>
        <end position="26"/>
    </location>
</feature>
<evidence type="ECO:0000313" key="3">
    <source>
        <dbReference type="Proteomes" id="UP000001349"/>
    </source>
</evidence>
<evidence type="ECO:0000256" key="1">
    <source>
        <dbReference type="SAM" id="MobiDB-lite"/>
    </source>
</evidence>
<feature type="compositionally biased region" description="Basic and acidic residues" evidence="1">
    <location>
        <begin position="1"/>
        <end position="11"/>
    </location>
</feature>
<dbReference type="Proteomes" id="UP000001349">
    <property type="component" value="Chromosome"/>
</dbReference>
<sequence>MYTRVAVERKPQKSSSSQYSNSQKKPSASKSEGKKPKVRVTEFSQIVALLLNDPDSVTRDEFALPEC</sequence>
<dbReference type="RefSeq" id="WP_015924204.1">
    <property type="nucleotide sequence ID" value="NC_011898.1"/>
</dbReference>
<dbReference type="AlphaFoldDB" id="B8I7B1"/>
<accession>B8I7B1</accession>
<dbReference type="KEGG" id="cce:Ccel_0655"/>
<reference evidence="2 3" key="1">
    <citation type="submission" date="2009-01" db="EMBL/GenBank/DDBJ databases">
        <title>Complete sequence of Clostridium cellulolyticum H10.</title>
        <authorList>
            <consortium name="US DOE Joint Genome Institute"/>
            <person name="Lucas S."/>
            <person name="Copeland A."/>
            <person name="Lapidus A."/>
            <person name="Glavina del Rio T."/>
            <person name="Dalin E."/>
            <person name="Tice H."/>
            <person name="Bruce D."/>
            <person name="Goodwin L."/>
            <person name="Pitluck S."/>
            <person name="Chertkov O."/>
            <person name="Saunders E."/>
            <person name="Brettin T."/>
            <person name="Detter J.C."/>
            <person name="Han C."/>
            <person name="Larimer F."/>
            <person name="Land M."/>
            <person name="Hauser L."/>
            <person name="Kyrpides N."/>
            <person name="Ivanova N."/>
            <person name="Zhou J."/>
            <person name="Richardson P."/>
        </authorList>
    </citation>
    <scope>NUCLEOTIDE SEQUENCE [LARGE SCALE GENOMIC DNA]</scope>
    <source>
        <strain evidence="3">ATCC 35319 / DSM 5812 / JCM 6584 / H10</strain>
    </source>
</reference>
<keyword evidence="3" id="KW-1185">Reference proteome</keyword>
<gene>
    <name evidence="2" type="ordered locus">Ccel_0655</name>
</gene>
<feature type="region of interest" description="Disordered" evidence="1">
    <location>
        <begin position="1"/>
        <end position="37"/>
    </location>
</feature>
<dbReference type="HOGENOM" id="CLU_2804826_0_0_9"/>
<dbReference type="STRING" id="394503.Ccel_0655"/>
<name>B8I7B1_RUMCH</name>
<dbReference type="EMBL" id="CP001348">
    <property type="protein sequence ID" value="ACL75035.1"/>
    <property type="molecule type" value="Genomic_DNA"/>
</dbReference>
<evidence type="ECO:0000313" key="2">
    <source>
        <dbReference type="EMBL" id="ACL75035.1"/>
    </source>
</evidence>
<organism evidence="2 3">
    <name type="scientific">Ruminiclostridium cellulolyticum (strain ATCC 35319 / DSM 5812 / JCM 6584 / H10)</name>
    <name type="common">Clostridium cellulolyticum</name>
    <dbReference type="NCBI Taxonomy" id="394503"/>
    <lineage>
        <taxon>Bacteria</taxon>
        <taxon>Bacillati</taxon>
        <taxon>Bacillota</taxon>
        <taxon>Clostridia</taxon>
        <taxon>Eubacteriales</taxon>
        <taxon>Oscillospiraceae</taxon>
        <taxon>Ruminiclostridium</taxon>
    </lineage>
</organism>
<proteinExistence type="predicted"/>
<protein>
    <submittedName>
        <fullName evidence="2">Uncharacterized protein</fullName>
    </submittedName>
</protein>